<dbReference type="Gene3D" id="3.40.50.1820">
    <property type="entry name" value="alpha/beta hydrolase"/>
    <property type="match status" value="1"/>
</dbReference>
<keyword evidence="2" id="KW-0812">Transmembrane</keyword>
<feature type="transmembrane region" description="Helical" evidence="2">
    <location>
        <begin position="482"/>
        <end position="504"/>
    </location>
</feature>
<evidence type="ECO:0000256" key="2">
    <source>
        <dbReference type="SAM" id="Phobius"/>
    </source>
</evidence>
<keyword evidence="2" id="KW-1133">Transmembrane helix</keyword>
<dbReference type="GO" id="GO:0016787">
    <property type="term" value="F:hydrolase activity"/>
    <property type="evidence" value="ECO:0007669"/>
    <property type="project" value="UniProtKB-KW"/>
</dbReference>
<keyword evidence="5" id="KW-0378">Hydrolase</keyword>
<feature type="transmembrane region" description="Helical" evidence="2">
    <location>
        <begin position="401"/>
        <end position="422"/>
    </location>
</feature>
<reference evidence="5" key="1">
    <citation type="submission" date="2020-05" db="EMBL/GenBank/DDBJ databases">
        <title>Sulfur intermediates as new biogeochemical hubs in an aquatic model microbial ecosystem.</title>
        <authorList>
            <person name="Vigneron A."/>
        </authorList>
    </citation>
    <scope>NUCLEOTIDE SEQUENCE</scope>
    <source>
        <strain evidence="5">Bin.250</strain>
    </source>
</reference>
<accession>A0A973A8F4</accession>
<keyword evidence="2" id="KW-0472">Membrane</keyword>
<dbReference type="Pfam" id="PF00561">
    <property type="entry name" value="Abhydrolase_1"/>
    <property type="match status" value="1"/>
</dbReference>
<feature type="signal peptide" evidence="3">
    <location>
        <begin position="1"/>
        <end position="20"/>
    </location>
</feature>
<feature type="transmembrane region" description="Helical" evidence="2">
    <location>
        <begin position="358"/>
        <end position="380"/>
    </location>
</feature>
<evidence type="ECO:0000313" key="6">
    <source>
        <dbReference type="Proteomes" id="UP000754644"/>
    </source>
</evidence>
<protein>
    <submittedName>
        <fullName evidence="5">Alpha/beta fold hydrolase</fullName>
    </submittedName>
</protein>
<feature type="transmembrane region" description="Helical" evidence="2">
    <location>
        <begin position="442"/>
        <end position="461"/>
    </location>
</feature>
<comment type="similarity">
    <text evidence="1">Belongs to the AB hydrolase superfamily. FUS2 hydrolase family.</text>
</comment>
<dbReference type="InterPro" id="IPR000073">
    <property type="entry name" value="AB_hydrolase_1"/>
</dbReference>
<dbReference type="PANTHER" id="PTHR22946">
    <property type="entry name" value="DIENELACTONE HYDROLASE DOMAIN-CONTAINING PROTEIN-RELATED"/>
    <property type="match status" value="1"/>
</dbReference>
<dbReference type="AlphaFoldDB" id="A0A973A8F4"/>
<dbReference type="InterPro" id="IPR029058">
    <property type="entry name" value="AB_hydrolase_fold"/>
</dbReference>
<sequence>MYAVALVVLGCLTAAWVQTAGNSVEVRDIRFEAANGQRLSGLLYVPKEVSAVNPAPAILAIHGYINSRETQSPFAIEFARRGYVVLALDQTGHGFSDPPAFSAGFGGPAGLEYLQALDYVDVDRIGLEGHSMGGWAVQMAAAAMPEGYRAMVLAGSSTGTFGAPAGSATSPRNLLLIFSRFDEFSALMWGSETAAGIKQTDKLKTLFGTHEPVVVGRDYGDKATGTARKLTMPAVTHPGDHLSTEAVRDALDWFDSTLGQNTARNDQSIASKAQIWYWKELATLAALMGLVMLVFPLLELSLKYFGQDLQPVAARSTGAGVSKLTLGSMILIPILTFFPLQNLADVLLPANGFLPQQITNGVLLWAWGNALLTLVMLWVTHRLTGAPGLAESGLMLKSKQVPAILTIAAIVFASLYLLVYLADIWLTVDMRFWVIALKTMSAMQMGTFLIYLVPFTLFFVVQSASLHGQLRWYPDQPTKAMWCNALVLCVGYVGLLLVQYIPLLLGGTLMIASQPLLSIVAFQFVPIMLVVGLISTFCWQRTGSVYLGACLNGLLVTWYLVAGTATQAIPFWF</sequence>
<evidence type="ECO:0000256" key="1">
    <source>
        <dbReference type="ARBA" id="ARBA00038115"/>
    </source>
</evidence>
<feature type="transmembrane region" description="Helical" evidence="2">
    <location>
        <begin position="276"/>
        <end position="298"/>
    </location>
</feature>
<dbReference type="EMBL" id="JABMOJ010000262">
    <property type="protein sequence ID" value="NQV65100.1"/>
    <property type="molecule type" value="Genomic_DNA"/>
</dbReference>
<feature type="domain" description="AB hydrolase-1" evidence="4">
    <location>
        <begin position="56"/>
        <end position="202"/>
    </location>
</feature>
<dbReference type="Proteomes" id="UP000754644">
    <property type="component" value="Unassembled WGS sequence"/>
</dbReference>
<evidence type="ECO:0000313" key="5">
    <source>
        <dbReference type="EMBL" id="NQV65100.1"/>
    </source>
</evidence>
<feature type="transmembrane region" description="Helical" evidence="2">
    <location>
        <begin position="516"/>
        <end position="539"/>
    </location>
</feature>
<feature type="transmembrane region" description="Helical" evidence="2">
    <location>
        <begin position="546"/>
        <end position="569"/>
    </location>
</feature>
<feature type="chain" id="PRO_5037836665" evidence="3">
    <location>
        <begin position="21"/>
        <end position="573"/>
    </location>
</feature>
<gene>
    <name evidence="5" type="ORF">HQ497_07035</name>
</gene>
<organism evidence="5 6">
    <name type="scientific">SAR86 cluster bacterium</name>
    <dbReference type="NCBI Taxonomy" id="2030880"/>
    <lineage>
        <taxon>Bacteria</taxon>
        <taxon>Pseudomonadati</taxon>
        <taxon>Pseudomonadota</taxon>
        <taxon>Gammaproteobacteria</taxon>
        <taxon>SAR86 cluster</taxon>
    </lineage>
</organism>
<dbReference type="SUPFAM" id="SSF53474">
    <property type="entry name" value="alpha/beta-Hydrolases"/>
    <property type="match status" value="1"/>
</dbReference>
<evidence type="ECO:0000259" key="4">
    <source>
        <dbReference type="Pfam" id="PF00561"/>
    </source>
</evidence>
<feature type="transmembrane region" description="Helical" evidence="2">
    <location>
        <begin position="319"/>
        <end position="338"/>
    </location>
</feature>
<proteinExistence type="inferred from homology"/>
<name>A0A973A8F4_9GAMM</name>
<keyword evidence="3" id="KW-0732">Signal</keyword>
<evidence type="ECO:0000256" key="3">
    <source>
        <dbReference type="SAM" id="SignalP"/>
    </source>
</evidence>
<dbReference type="InterPro" id="IPR050261">
    <property type="entry name" value="FrsA_esterase"/>
</dbReference>
<comment type="caution">
    <text evidence="5">The sequence shown here is derived from an EMBL/GenBank/DDBJ whole genome shotgun (WGS) entry which is preliminary data.</text>
</comment>